<protein>
    <submittedName>
        <fullName evidence="1">Uncharacterized protein</fullName>
    </submittedName>
</protein>
<gene>
    <name evidence="1" type="ORF">SPTER_27740</name>
</gene>
<keyword evidence="2" id="KW-1185">Reference proteome</keyword>
<reference evidence="1 2" key="1">
    <citation type="submission" date="2019-02" db="EMBL/GenBank/DDBJ databases">
        <title>Closed genome of Sporomusa termitida DSM 4440.</title>
        <authorList>
            <person name="Poehlein A."/>
            <person name="Daniel R."/>
        </authorList>
    </citation>
    <scope>NUCLEOTIDE SEQUENCE [LARGE SCALE GENOMIC DNA]</scope>
    <source>
        <strain evidence="1 2">DSM 4440</strain>
    </source>
</reference>
<dbReference type="KEGG" id="sted:SPTER_27740"/>
<dbReference type="AlphaFoldDB" id="A0A517DVK4"/>
<name>A0A517DVK4_9FIRM</name>
<dbReference type="Proteomes" id="UP000320776">
    <property type="component" value="Chromosome"/>
</dbReference>
<evidence type="ECO:0000313" key="1">
    <source>
        <dbReference type="EMBL" id="QDR81394.1"/>
    </source>
</evidence>
<dbReference type="RefSeq" id="WP_170233072.1">
    <property type="nucleotide sequence ID" value="NZ_CP036259.1"/>
</dbReference>
<accession>A0A517DVK4</accession>
<evidence type="ECO:0000313" key="2">
    <source>
        <dbReference type="Proteomes" id="UP000320776"/>
    </source>
</evidence>
<organism evidence="1 2">
    <name type="scientific">Sporomusa termitida</name>
    <dbReference type="NCBI Taxonomy" id="2377"/>
    <lineage>
        <taxon>Bacteria</taxon>
        <taxon>Bacillati</taxon>
        <taxon>Bacillota</taxon>
        <taxon>Negativicutes</taxon>
        <taxon>Selenomonadales</taxon>
        <taxon>Sporomusaceae</taxon>
        <taxon>Sporomusa</taxon>
    </lineage>
</organism>
<sequence length="73" mass="8309">MTIIAGVISIQVSKNYQDQQRLHKNTRSGIMYMEVDSGERTYYKFTKYPYLPADGSDILRRPMYGQVGGNASV</sequence>
<proteinExistence type="predicted"/>
<dbReference type="EMBL" id="CP036259">
    <property type="protein sequence ID" value="QDR81394.1"/>
    <property type="molecule type" value="Genomic_DNA"/>
</dbReference>